<feature type="domain" description="Ferrous iron transporter FeoA-like" evidence="2">
    <location>
        <begin position="4"/>
        <end position="83"/>
    </location>
</feature>
<dbReference type="SMART" id="SM00899">
    <property type="entry name" value="FeoA"/>
    <property type="match status" value="1"/>
</dbReference>
<protein>
    <submittedName>
        <fullName evidence="3">Ferrous iron transport protein A</fullName>
    </submittedName>
</protein>
<keyword evidence="4" id="KW-1185">Reference proteome</keyword>
<dbReference type="InterPro" id="IPR008988">
    <property type="entry name" value="Transcriptional_repressor_C"/>
</dbReference>
<gene>
    <name evidence="3" type="ORF">DQQ01_03470</name>
</gene>
<dbReference type="InterPro" id="IPR038157">
    <property type="entry name" value="FeoA_core_dom"/>
</dbReference>
<accession>A0A2Z4U8M3</accession>
<dbReference type="SUPFAM" id="SSF50037">
    <property type="entry name" value="C-terminal domain of transcriptional repressors"/>
    <property type="match status" value="1"/>
</dbReference>
<dbReference type="EMBL" id="CP030280">
    <property type="protein sequence ID" value="AWY97358.1"/>
    <property type="molecule type" value="Genomic_DNA"/>
</dbReference>
<dbReference type="Proteomes" id="UP000250003">
    <property type="component" value="Chromosome"/>
</dbReference>
<organism evidence="3 4">
    <name type="scientific">Blautia argi</name>
    <dbReference type="NCBI Taxonomy" id="1912897"/>
    <lineage>
        <taxon>Bacteria</taxon>
        <taxon>Bacillati</taxon>
        <taxon>Bacillota</taxon>
        <taxon>Clostridia</taxon>
        <taxon>Lachnospirales</taxon>
        <taxon>Lachnospiraceae</taxon>
        <taxon>Blautia</taxon>
    </lineage>
</organism>
<dbReference type="AlphaFoldDB" id="A0A2Z4U8M3"/>
<evidence type="ECO:0000313" key="4">
    <source>
        <dbReference type="Proteomes" id="UP000250003"/>
    </source>
</evidence>
<keyword evidence="1" id="KW-0408">Iron</keyword>
<dbReference type="Gene3D" id="2.30.30.90">
    <property type="match status" value="1"/>
</dbReference>
<dbReference type="GO" id="GO:0046914">
    <property type="term" value="F:transition metal ion binding"/>
    <property type="evidence" value="ECO:0007669"/>
    <property type="project" value="InterPro"/>
</dbReference>
<name>A0A2Z4U8M3_9FIRM</name>
<dbReference type="Pfam" id="PF04023">
    <property type="entry name" value="FeoA"/>
    <property type="match status" value="1"/>
</dbReference>
<evidence type="ECO:0000256" key="1">
    <source>
        <dbReference type="ARBA" id="ARBA00023004"/>
    </source>
</evidence>
<evidence type="ECO:0000259" key="2">
    <source>
        <dbReference type="SMART" id="SM00899"/>
    </source>
</evidence>
<dbReference type="KEGG" id="blau:DQQ01_03470"/>
<reference evidence="4" key="1">
    <citation type="submission" date="2018-06" db="EMBL/GenBank/DDBJ databases">
        <title>Description of Blautia argi sp. nov., a new anaerobic isolated from dog feces.</title>
        <authorList>
            <person name="Chang Y.-H."/>
            <person name="Paek J."/>
            <person name="Shin Y."/>
        </authorList>
    </citation>
    <scope>NUCLEOTIDE SEQUENCE [LARGE SCALE GENOMIC DNA]</scope>
    <source>
        <strain evidence="4">KCTC 15426</strain>
    </source>
</reference>
<dbReference type="OrthoDB" id="9811076at2"/>
<dbReference type="InterPro" id="IPR007167">
    <property type="entry name" value="Fe-transptr_FeoA-like"/>
</dbReference>
<proteinExistence type="predicted"/>
<dbReference type="RefSeq" id="WP_111918425.1">
    <property type="nucleotide sequence ID" value="NZ_CAUWHR010000005.1"/>
</dbReference>
<sequence length="89" mass="9695">MLSIPLCQLKKDQCAVVEGISCPSAKLEEKADIIQRLLDLGFCRGTPVTCVNTGIFKNPHAYALRGSVIAIRNEDAKMILVKLPPSKTL</sequence>
<evidence type="ECO:0000313" key="3">
    <source>
        <dbReference type="EMBL" id="AWY97358.1"/>
    </source>
</evidence>